<organism evidence="2 3">
    <name type="scientific">Bacillus infantis</name>
    <dbReference type="NCBI Taxonomy" id="324767"/>
    <lineage>
        <taxon>Bacteria</taxon>
        <taxon>Bacillati</taxon>
        <taxon>Bacillota</taxon>
        <taxon>Bacilli</taxon>
        <taxon>Bacillales</taxon>
        <taxon>Bacillaceae</taxon>
        <taxon>Bacillus</taxon>
    </lineage>
</organism>
<feature type="transmembrane region" description="Helical" evidence="1">
    <location>
        <begin position="155"/>
        <end position="178"/>
    </location>
</feature>
<feature type="transmembrane region" description="Helical" evidence="1">
    <location>
        <begin position="12"/>
        <end position="34"/>
    </location>
</feature>
<dbReference type="Pfam" id="PF13398">
    <property type="entry name" value="Peptidase_M50B"/>
    <property type="match status" value="1"/>
</dbReference>
<keyword evidence="1" id="KW-1133">Transmembrane helix</keyword>
<feature type="transmembrane region" description="Helical" evidence="1">
    <location>
        <begin position="198"/>
        <end position="217"/>
    </location>
</feature>
<comment type="caution">
    <text evidence="2">The sequence shown here is derived from an EMBL/GenBank/DDBJ whole genome shotgun (WGS) entry which is preliminary data.</text>
</comment>
<name>A0A5D4R8N7_9BACI</name>
<sequence>MNFIRSKFSWRFFIFTIVAVLITRMPVIGDYASIINTLIHESGHALVALFGGEVHHISLFANTEGVTYTRHSNWFGGVFTGAAGYVFSSFMAFIAFWLLGKKKDKVLILILLGFIILNLVFWVRNAYGIFWLISFGAGFAFLLKKGSPSLIQNVLLLIASVMLVESVTSAFEIMLLSFMSPLAAGDAANLAASTLLPAQLFGIIFVVQALLFCYLSIKKGVFKLNSH</sequence>
<gene>
    <name evidence="2" type="ORF">FZD51_12455</name>
</gene>
<keyword evidence="1" id="KW-0812">Transmembrane</keyword>
<proteinExistence type="predicted"/>
<feature type="transmembrane region" description="Helical" evidence="1">
    <location>
        <begin position="128"/>
        <end position="143"/>
    </location>
</feature>
<dbReference type="InterPro" id="IPR049500">
    <property type="entry name" value="Peptidase_M50B-like"/>
</dbReference>
<evidence type="ECO:0000256" key="1">
    <source>
        <dbReference type="SAM" id="Phobius"/>
    </source>
</evidence>
<keyword evidence="1" id="KW-0472">Membrane</keyword>
<dbReference type="Proteomes" id="UP000322139">
    <property type="component" value="Unassembled WGS sequence"/>
</dbReference>
<dbReference type="AlphaFoldDB" id="A0A5D4R8N7"/>
<protein>
    <submittedName>
        <fullName evidence="2">M50 family metallopeptidase</fullName>
    </submittedName>
</protein>
<feature type="transmembrane region" description="Helical" evidence="1">
    <location>
        <begin position="106"/>
        <end position="122"/>
    </location>
</feature>
<dbReference type="EMBL" id="VTER01000006">
    <property type="protein sequence ID" value="TYS47745.1"/>
    <property type="molecule type" value="Genomic_DNA"/>
</dbReference>
<dbReference type="RefSeq" id="WP_148975074.1">
    <property type="nucleotide sequence ID" value="NZ_JBNIKT010000010.1"/>
</dbReference>
<accession>A0A5D4R8N7</accession>
<feature type="transmembrane region" description="Helical" evidence="1">
    <location>
        <begin position="74"/>
        <end position="99"/>
    </location>
</feature>
<evidence type="ECO:0000313" key="2">
    <source>
        <dbReference type="EMBL" id="TYS47745.1"/>
    </source>
</evidence>
<reference evidence="2 3" key="1">
    <citation type="submission" date="2019-08" db="EMBL/GenBank/DDBJ databases">
        <title>Bacillus genomes from the desert of Cuatro Cienegas, Coahuila.</title>
        <authorList>
            <person name="Olmedo-Alvarez G."/>
        </authorList>
    </citation>
    <scope>NUCLEOTIDE SEQUENCE [LARGE SCALE GENOMIC DNA]</scope>
    <source>
        <strain evidence="2 3">CH446_14T</strain>
    </source>
</reference>
<evidence type="ECO:0000313" key="3">
    <source>
        <dbReference type="Proteomes" id="UP000322139"/>
    </source>
</evidence>